<accession>A0ABT7FMF4</accession>
<evidence type="ECO:0000313" key="2">
    <source>
        <dbReference type="Proteomes" id="UP001227126"/>
    </source>
</evidence>
<keyword evidence="2" id="KW-1185">Reference proteome</keyword>
<protein>
    <submittedName>
        <fullName evidence="1">Uncharacterized protein</fullName>
    </submittedName>
</protein>
<dbReference type="Proteomes" id="UP001227126">
    <property type="component" value="Unassembled WGS sequence"/>
</dbReference>
<reference evidence="1 2" key="1">
    <citation type="submission" date="2023-05" db="EMBL/GenBank/DDBJ databases">
        <title>Sedimentitalea sp. nov. JM2-8.</title>
        <authorList>
            <person name="Huang J."/>
        </authorList>
    </citation>
    <scope>NUCLEOTIDE SEQUENCE [LARGE SCALE GENOMIC DNA]</scope>
    <source>
        <strain evidence="1 2">JM2-8</strain>
    </source>
</reference>
<proteinExistence type="predicted"/>
<dbReference type="EMBL" id="JASNJE010000065">
    <property type="protein sequence ID" value="MDK3075914.1"/>
    <property type="molecule type" value="Genomic_DNA"/>
</dbReference>
<evidence type="ECO:0000313" key="1">
    <source>
        <dbReference type="EMBL" id="MDK3075914.1"/>
    </source>
</evidence>
<organism evidence="1 2">
    <name type="scientific">Sedimentitalea xiamensis</name>
    <dbReference type="NCBI Taxonomy" id="3050037"/>
    <lineage>
        <taxon>Bacteria</taxon>
        <taxon>Pseudomonadati</taxon>
        <taxon>Pseudomonadota</taxon>
        <taxon>Alphaproteobacteria</taxon>
        <taxon>Rhodobacterales</taxon>
        <taxon>Paracoccaceae</taxon>
        <taxon>Sedimentitalea</taxon>
    </lineage>
</organism>
<comment type="caution">
    <text evidence="1">The sequence shown here is derived from an EMBL/GenBank/DDBJ whole genome shotgun (WGS) entry which is preliminary data.</text>
</comment>
<gene>
    <name evidence="1" type="ORF">QO034_22955</name>
</gene>
<dbReference type="RefSeq" id="WP_284487823.1">
    <property type="nucleotide sequence ID" value="NZ_JASNJE010000065.1"/>
</dbReference>
<name>A0ABT7FMF4_9RHOB</name>
<sequence>MISLEDIEDMTCLSRDQIRVLADHEHLGKVSAALLGDYLMHRPKGPQAVQRMICDDILAALHSSDVERARALFGTLRQFVAEHPESVRGAAD</sequence>